<proteinExistence type="predicted"/>
<organism evidence="1 2">
    <name type="scientific">Noviherbaspirillum saxi</name>
    <dbReference type="NCBI Taxonomy" id="2320863"/>
    <lineage>
        <taxon>Bacteria</taxon>
        <taxon>Pseudomonadati</taxon>
        <taxon>Pseudomonadota</taxon>
        <taxon>Betaproteobacteria</taxon>
        <taxon>Burkholderiales</taxon>
        <taxon>Oxalobacteraceae</taxon>
        <taxon>Noviherbaspirillum</taxon>
    </lineage>
</organism>
<evidence type="ECO:0008006" key="3">
    <source>
        <dbReference type="Google" id="ProtNLM"/>
    </source>
</evidence>
<comment type="caution">
    <text evidence="1">The sequence shown here is derived from an EMBL/GenBank/DDBJ whole genome shotgun (WGS) entry which is preliminary data.</text>
</comment>
<sequence length="108" mass="12484">MAFKLAQTPTYKQKIIVEIPNENGRKDKSDFMAEYLRVDMDDIEELKRLPQKEVLERVLVGWSSLLDETGNDVPFNPVNRVALLKIPQAFEALVEGFWTSIFKAKEKN</sequence>
<keyword evidence="2" id="KW-1185">Reference proteome</keyword>
<reference evidence="2" key="1">
    <citation type="submission" date="2018-09" db="EMBL/GenBank/DDBJ databases">
        <authorList>
            <person name="Zhu H."/>
        </authorList>
    </citation>
    <scope>NUCLEOTIDE SEQUENCE [LARGE SCALE GENOMIC DNA]</scope>
    <source>
        <strain evidence="2">K1R23-30</strain>
    </source>
</reference>
<accession>A0A3A3FT99</accession>
<dbReference type="Proteomes" id="UP000265955">
    <property type="component" value="Unassembled WGS sequence"/>
</dbReference>
<evidence type="ECO:0000313" key="2">
    <source>
        <dbReference type="Proteomes" id="UP000265955"/>
    </source>
</evidence>
<evidence type="ECO:0000313" key="1">
    <source>
        <dbReference type="EMBL" id="RJF99013.1"/>
    </source>
</evidence>
<dbReference type="EMBL" id="QYUO01000001">
    <property type="protein sequence ID" value="RJF99013.1"/>
    <property type="molecule type" value="Genomic_DNA"/>
</dbReference>
<dbReference type="RefSeq" id="WP_119768959.1">
    <property type="nucleotide sequence ID" value="NZ_QYUO01000001.1"/>
</dbReference>
<protein>
    <recommendedName>
        <fullName evidence="3">Phage tail assembly chaperone</fullName>
    </recommendedName>
</protein>
<dbReference type="OrthoDB" id="8778402at2"/>
<gene>
    <name evidence="1" type="ORF">D3871_11210</name>
</gene>
<name>A0A3A3FT99_9BURK</name>
<dbReference type="AlphaFoldDB" id="A0A3A3FT99"/>